<dbReference type="Proteomes" id="UP000499080">
    <property type="component" value="Unassembled WGS sequence"/>
</dbReference>
<dbReference type="InterPro" id="IPR050888">
    <property type="entry name" value="ZnF_C2H2-type_TF"/>
</dbReference>
<evidence type="ECO:0000313" key="9">
    <source>
        <dbReference type="EMBL" id="GBO20863.1"/>
    </source>
</evidence>
<evidence type="ECO:0000256" key="2">
    <source>
        <dbReference type="ARBA" id="ARBA00022723"/>
    </source>
</evidence>
<evidence type="ECO:0000313" key="10">
    <source>
        <dbReference type="Proteomes" id="UP000499080"/>
    </source>
</evidence>
<feature type="non-terminal residue" evidence="9">
    <location>
        <position position="1"/>
    </location>
</feature>
<dbReference type="EMBL" id="BGPR01044149">
    <property type="protein sequence ID" value="GBO20863.1"/>
    <property type="molecule type" value="Genomic_DNA"/>
</dbReference>
<evidence type="ECO:0000256" key="4">
    <source>
        <dbReference type="ARBA" id="ARBA00022771"/>
    </source>
</evidence>
<name>A0A4Y2V6F4_ARAVE</name>
<gene>
    <name evidence="9" type="ORF">AVEN_58167_1</name>
</gene>
<dbReference type="GO" id="GO:0008270">
    <property type="term" value="F:zinc ion binding"/>
    <property type="evidence" value="ECO:0007669"/>
    <property type="project" value="UniProtKB-KW"/>
</dbReference>
<dbReference type="AlphaFoldDB" id="A0A4Y2V6F4"/>
<protein>
    <recommendedName>
        <fullName evidence="8">C2H2-type domain-containing protein</fullName>
    </recommendedName>
</protein>
<keyword evidence="10" id="KW-1185">Reference proteome</keyword>
<accession>A0A4Y2V6F4</accession>
<dbReference type="InterPro" id="IPR013087">
    <property type="entry name" value="Znf_C2H2_type"/>
</dbReference>
<keyword evidence="2" id="KW-0479">Metal-binding</keyword>
<dbReference type="OrthoDB" id="6473080at2759"/>
<dbReference type="PROSITE" id="PS00028">
    <property type="entry name" value="ZINC_FINGER_C2H2_1"/>
    <property type="match status" value="1"/>
</dbReference>
<feature type="domain" description="C2H2-type" evidence="8">
    <location>
        <begin position="586"/>
        <end position="609"/>
    </location>
</feature>
<evidence type="ECO:0000256" key="6">
    <source>
        <dbReference type="ARBA" id="ARBA00023242"/>
    </source>
</evidence>
<evidence type="ECO:0000256" key="7">
    <source>
        <dbReference type="SAM" id="MobiDB-lite"/>
    </source>
</evidence>
<evidence type="ECO:0000256" key="1">
    <source>
        <dbReference type="ARBA" id="ARBA00004123"/>
    </source>
</evidence>
<sequence>ILDTAFCFNSSEFPPLSSAPTVAVSAWPQPPSLRTVSQSKQEPTKSGYHPKQECSRLVSRPAQEPARPVSRPAQEPARPVSLTAQEPARPVSPPKQSFTHLPSLPWAVLFSVIDKIQFRVPVFVPVFPVPLAVSMSVPAPFSVPVSVPPPLSVPVSVPPPLSVPETLHPILSSSIFSSHLSSVFSSVFLAPGLFLCLAPVCLFLTPLVPSLLLSSSAVPALSVPVSVPAPLSVPVSVLHPLQFQAHLALLSVPVSVPPPLSVSVSVPPPLSVPVSDPPLPTSYASQRRSEARIMEVGTNKLPNISKIKVMSEAIPTSNKFAVLSIYCDESGVTNGGGPQNCPYSKKCDYCCKTYSTPSSFSNHIKKFKCPQPVRNSCPKFCKVCSKTYSSKSSFSNHLKKCRLSKNPVILSFHGKSCNSVLETGNACLAESVVKPTIDLENVGGTNSRSSFSDDLNKFKCAETVMSIYPRLCKICLKSYSSKSSFCNHSKRCRKSNVQTALSLPEENSDSVLEVNNGSCVELIVNSVVDVETIQDVHSLNNPQFVYNKHGNFPKKCFKCGEFYNNDKSFRKHEESCSSIKKELFFCIESDCNQVYENLWHLNKHLDTVH</sequence>
<dbReference type="GO" id="GO:0005634">
    <property type="term" value="C:nucleus"/>
    <property type="evidence" value="ECO:0007669"/>
    <property type="project" value="UniProtKB-SubCell"/>
</dbReference>
<evidence type="ECO:0000259" key="8">
    <source>
        <dbReference type="PROSITE" id="PS00028"/>
    </source>
</evidence>
<dbReference type="PANTHER" id="PTHR24406">
    <property type="entry name" value="TRANSCRIPTIONAL REPRESSOR CTCFL-RELATED"/>
    <property type="match status" value="1"/>
</dbReference>
<keyword evidence="4" id="KW-0863">Zinc-finger</keyword>
<evidence type="ECO:0000256" key="3">
    <source>
        <dbReference type="ARBA" id="ARBA00022737"/>
    </source>
</evidence>
<keyword evidence="3" id="KW-0677">Repeat</keyword>
<evidence type="ECO:0000256" key="5">
    <source>
        <dbReference type="ARBA" id="ARBA00022833"/>
    </source>
</evidence>
<feature type="compositionally biased region" description="Polar residues" evidence="7">
    <location>
        <begin position="32"/>
        <end position="41"/>
    </location>
</feature>
<reference evidence="9 10" key="1">
    <citation type="journal article" date="2019" name="Sci. Rep.">
        <title>Orb-weaving spider Araneus ventricosus genome elucidates the spidroin gene catalogue.</title>
        <authorList>
            <person name="Kono N."/>
            <person name="Nakamura H."/>
            <person name="Ohtoshi R."/>
            <person name="Moran D.A.P."/>
            <person name="Shinohara A."/>
            <person name="Yoshida Y."/>
            <person name="Fujiwara M."/>
            <person name="Mori M."/>
            <person name="Tomita M."/>
            <person name="Arakawa K."/>
        </authorList>
    </citation>
    <scope>NUCLEOTIDE SEQUENCE [LARGE SCALE GENOMIC DNA]</scope>
</reference>
<organism evidence="9 10">
    <name type="scientific">Araneus ventricosus</name>
    <name type="common">Orbweaver spider</name>
    <name type="synonym">Epeira ventricosa</name>
    <dbReference type="NCBI Taxonomy" id="182803"/>
    <lineage>
        <taxon>Eukaryota</taxon>
        <taxon>Metazoa</taxon>
        <taxon>Ecdysozoa</taxon>
        <taxon>Arthropoda</taxon>
        <taxon>Chelicerata</taxon>
        <taxon>Arachnida</taxon>
        <taxon>Araneae</taxon>
        <taxon>Araneomorphae</taxon>
        <taxon>Entelegynae</taxon>
        <taxon>Araneoidea</taxon>
        <taxon>Araneidae</taxon>
        <taxon>Araneus</taxon>
    </lineage>
</organism>
<comment type="subcellular location">
    <subcellularLocation>
        <location evidence="1">Nucleus</location>
    </subcellularLocation>
</comment>
<comment type="caution">
    <text evidence="9">The sequence shown here is derived from an EMBL/GenBank/DDBJ whole genome shotgun (WGS) entry which is preliminary data.</text>
</comment>
<keyword evidence="6" id="KW-0539">Nucleus</keyword>
<dbReference type="SMART" id="SM00355">
    <property type="entry name" value="ZnF_C2H2"/>
    <property type="match status" value="4"/>
</dbReference>
<keyword evidence="5" id="KW-0862">Zinc</keyword>
<feature type="region of interest" description="Disordered" evidence="7">
    <location>
        <begin position="27"/>
        <end position="96"/>
    </location>
</feature>
<proteinExistence type="predicted"/>